<evidence type="ECO:0000256" key="1">
    <source>
        <dbReference type="SAM" id="Phobius"/>
    </source>
</evidence>
<keyword evidence="3" id="KW-1185">Reference proteome</keyword>
<accession>A0AAN9B036</accession>
<comment type="caution">
    <text evidence="2">The sequence shown here is derived from an EMBL/GenBank/DDBJ whole genome shotgun (WGS) entry which is preliminary data.</text>
</comment>
<protein>
    <submittedName>
        <fullName evidence="2">Uncharacterized protein</fullName>
    </submittedName>
</protein>
<dbReference type="Proteomes" id="UP001374579">
    <property type="component" value="Unassembled WGS sequence"/>
</dbReference>
<keyword evidence="1" id="KW-1133">Transmembrane helix</keyword>
<dbReference type="AlphaFoldDB" id="A0AAN9B036"/>
<feature type="transmembrane region" description="Helical" evidence="1">
    <location>
        <begin position="26"/>
        <end position="49"/>
    </location>
</feature>
<evidence type="ECO:0000313" key="2">
    <source>
        <dbReference type="EMBL" id="KAK7096585.1"/>
    </source>
</evidence>
<reference evidence="2 3" key="1">
    <citation type="submission" date="2024-02" db="EMBL/GenBank/DDBJ databases">
        <title>Chromosome-scale genome assembly of the rough periwinkle Littorina saxatilis.</title>
        <authorList>
            <person name="De Jode A."/>
            <person name="Faria R."/>
            <person name="Formenti G."/>
            <person name="Sims Y."/>
            <person name="Smith T.P."/>
            <person name="Tracey A."/>
            <person name="Wood J.M.D."/>
            <person name="Zagrodzka Z.B."/>
            <person name="Johannesson K."/>
            <person name="Butlin R.K."/>
            <person name="Leder E.H."/>
        </authorList>
    </citation>
    <scope>NUCLEOTIDE SEQUENCE [LARGE SCALE GENOMIC DNA]</scope>
    <source>
        <strain evidence="2">Snail1</strain>
        <tissue evidence="2">Muscle</tissue>
    </source>
</reference>
<gene>
    <name evidence="2" type="ORF">V1264_005862</name>
</gene>
<evidence type="ECO:0000313" key="3">
    <source>
        <dbReference type="Proteomes" id="UP001374579"/>
    </source>
</evidence>
<name>A0AAN9B036_9CAEN</name>
<organism evidence="2 3">
    <name type="scientific">Littorina saxatilis</name>
    <dbReference type="NCBI Taxonomy" id="31220"/>
    <lineage>
        <taxon>Eukaryota</taxon>
        <taxon>Metazoa</taxon>
        <taxon>Spiralia</taxon>
        <taxon>Lophotrochozoa</taxon>
        <taxon>Mollusca</taxon>
        <taxon>Gastropoda</taxon>
        <taxon>Caenogastropoda</taxon>
        <taxon>Littorinimorpha</taxon>
        <taxon>Littorinoidea</taxon>
        <taxon>Littorinidae</taxon>
        <taxon>Littorina</taxon>
    </lineage>
</organism>
<proteinExistence type="predicted"/>
<sequence>MFCVLTGANTDADSYKTEPGVDWKTATISLVVLLASFIVVAVIVAAVYVHNKRSTRLLLQESSKPAALSTNAVPKRGRERPCDHEETCVLVSGTTNDLAEEEAEKKETYQRKHGRSQVEVVAALEQFRMLERMKKIGIPVPGTGTFY</sequence>
<dbReference type="EMBL" id="JBAMIC010000014">
    <property type="protein sequence ID" value="KAK7096585.1"/>
    <property type="molecule type" value="Genomic_DNA"/>
</dbReference>
<keyword evidence="1" id="KW-0472">Membrane</keyword>
<keyword evidence="1" id="KW-0812">Transmembrane</keyword>